<sequence>MPSPLGNKIKALRKEKKLSLDKLAEMTDSSKGYLWELENKDDPNPSADKLAKLAKALEVTSEFLMTATDMTPDQEVKDMAFFRKYQSLSDTDKVKLQKILDAFD</sequence>
<accession>A0A5Q2QFH6</accession>
<dbReference type="Gene3D" id="1.10.260.40">
    <property type="entry name" value="lambda repressor-like DNA-binding domains"/>
    <property type="match status" value="1"/>
</dbReference>
<dbReference type="EMBL" id="CP045871">
    <property type="protein sequence ID" value="QGG80590.1"/>
    <property type="molecule type" value="Genomic_DNA"/>
</dbReference>
<dbReference type="InterPro" id="IPR010982">
    <property type="entry name" value="Lambda_DNA-bd_dom_sf"/>
</dbReference>
<dbReference type="PANTHER" id="PTHR46797:SF1">
    <property type="entry name" value="METHYLPHOSPHONATE SYNTHASE"/>
    <property type="match status" value="1"/>
</dbReference>
<protein>
    <submittedName>
        <fullName evidence="3">Helix-turn-helix domain-containing protein</fullName>
    </submittedName>
</protein>
<dbReference type="AlphaFoldDB" id="A0A5Q2QFH6"/>
<dbReference type="PROSITE" id="PS50943">
    <property type="entry name" value="HTH_CROC1"/>
    <property type="match status" value="1"/>
</dbReference>
<dbReference type="GO" id="GO:0003700">
    <property type="term" value="F:DNA-binding transcription factor activity"/>
    <property type="evidence" value="ECO:0007669"/>
    <property type="project" value="TreeGrafter"/>
</dbReference>
<dbReference type="SUPFAM" id="SSF47413">
    <property type="entry name" value="lambda repressor-like DNA-binding domains"/>
    <property type="match status" value="1"/>
</dbReference>
<dbReference type="CDD" id="cd00093">
    <property type="entry name" value="HTH_XRE"/>
    <property type="match status" value="1"/>
</dbReference>
<gene>
    <name evidence="3" type="ORF">GH975_08405</name>
</gene>
<dbReference type="Pfam" id="PF12844">
    <property type="entry name" value="HTH_19"/>
    <property type="match status" value="1"/>
</dbReference>
<organism evidence="3 4">
    <name type="scientific">Litorivicinus lipolyticus</name>
    <dbReference type="NCBI Taxonomy" id="418701"/>
    <lineage>
        <taxon>Bacteria</taxon>
        <taxon>Pseudomonadati</taxon>
        <taxon>Pseudomonadota</taxon>
        <taxon>Gammaproteobacteria</taxon>
        <taxon>Oceanospirillales</taxon>
        <taxon>Litorivicinaceae</taxon>
        <taxon>Litorivicinus</taxon>
    </lineage>
</organism>
<reference evidence="3 4" key="1">
    <citation type="submission" date="2019-11" db="EMBL/GenBank/DDBJ databases">
        <authorList>
            <person name="Khan S.A."/>
            <person name="Jeon C.O."/>
            <person name="Chun B.H."/>
        </authorList>
    </citation>
    <scope>NUCLEOTIDE SEQUENCE [LARGE SCALE GENOMIC DNA]</scope>
    <source>
        <strain evidence="3 4">IMCC 1097</strain>
    </source>
</reference>
<dbReference type="OrthoDB" id="9813152at2"/>
<evidence type="ECO:0000313" key="4">
    <source>
        <dbReference type="Proteomes" id="UP000388235"/>
    </source>
</evidence>
<dbReference type="SMART" id="SM00530">
    <property type="entry name" value="HTH_XRE"/>
    <property type="match status" value="1"/>
</dbReference>
<keyword evidence="1" id="KW-0238">DNA-binding</keyword>
<dbReference type="InterPro" id="IPR050807">
    <property type="entry name" value="TransReg_Diox_bact_type"/>
</dbReference>
<name>A0A5Q2QFH6_9GAMM</name>
<dbReference type="RefSeq" id="WP_153714094.1">
    <property type="nucleotide sequence ID" value="NZ_CP045871.1"/>
</dbReference>
<evidence type="ECO:0000259" key="2">
    <source>
        <dbReference type="PROSITE" id="PS50943"/>
    </source>
</evidence>
<dbReference type="GO" id="GO:0005829">
    <property type="term" value="C:cytosol"/>
    <property type="evidence" value="ECO:0007669"/>
    <property type="project" value="TreeGrafter"/>
</dbReference>
<evidence type="ECO:0000256" key="1">
    <source>
        <dbReference type="ARBA" id="ARBA00023125"/>
    </source>
</evidence>
<evidence type="ECO:0000313" key="3">
    <source>
        <dbReference type="EMBL" id="QGG80590.1"/>
    </source>
</evidence>
<dbReference type="GO" id="GO:0003677">
    <property type="term" value="F:DNA binding"/>
    <property type="evidence" value="ECO:0007669"/>
    <property type="project" value="UniProtKB-KW"/>
</dbReference>
<dbReference type="InterPro" id="IPR001387">
    <property type="entry name" value="Cro/C1-type_HTH"/>
</dbReference>
<feature type="domain" description="HTH cro/C1-type" evidence="2">
    <location>
        <begin position="9"/>
        <end position="64"/>
    </location>
</feature>
<keyword evidence="4" id="KW-1185">Reference proteome</keyword>
<dbReference type="Proteomes" id="UP000388235">
    <property type="component" value="Chromosome"/>
</dbReference>
<proteinExistence type="predicted"/>
<dbReference type="PANTHER" id="PTHR46797">
    <property type="entry name" value="HTH-TYPE TRANSCRIPTIONAL REGULATOR"/>
    <property type="match status" value="1"/>
</dbReference>
<dbReference type="KEGG" id="llp:GH975_08405"/>